<evidence type="ECO:0000313" key="2">
    <source>
        <dbReference type="EMBL" id="SDB95833.1"/>
    </source>
</evidence>
<evidence type="ECO:0000256" key="1">
    <source>
        <dbReference type="SAM" id="Phobius"/>
    </source>
</evidence>
<proteinExistence type="predicted"/>
<dbReference type="STRING" id="1612202.SAMN05421734_103142"/>
<feature type="transmembrane region" description="Helical" evidence="1">
    <location>
        <begin position="21"/>
        <end position="42"/>
    </location>
</feature>
<dbReference type="AlphaFoldDB" id="A0A1G6HNW2"/>
<protein>
    <recommendedName>
        <fullName evidence="4">Type IV pilus assembly protein PilN</fullName>
    </recommendedName>
</protein>
<gene>
    <name evidence="2" type="ORF">SAMN05421734_103142</name>
</gene>
<dbReference type="Pfam" id="PF05137">
    <property type="entry name" value="PilN"/>
    <property type="match status" value="1"/>
</dbReference>
<evidence type="ECO:0000313" key="3">
    <source>
        <dbReference type="Proteomes" id="UP000242949"/>
    </source>
</evidence>
<evidence type="ECO:0008006" key="4">
    <source>
        <dbReference type="Google" id="ProtNLM"/>
    </source>
</evidence>
<sequence>MRDFNFFRPFITSRIKKSGKGEWVALGFFIILVFIIAIPWYMSNELRSLNDEVEQLNTEVNDPSLQEDIDHVRVLQSELSDLRTETEQLDYAISMLGESEAVTEQLLTDLAQAKSDDILFEQISVNNRTITINGFGASRVAIANLEYNIRGFDRYEDLFVPSITYDDEDYEFSLEFTIKGGEEHEELEEPEGNELSE</sequence>
<name>A0A1G6HNW2_9BACI</name>
<accession>A0A1G6HNW2</accession>
<dbReference type="RefSeq" id="WP_090794156.1">
    <property type="nucleotide sequence ID" value="NZ_FMYI01000003.1"/>
</dbReference>
<organism evidence="2 3">
    <name type="scientific">Pelagirhabdus alkalitolerans</name>
    <dbReference type="NCBI Taxonomy" id="1612202"/>
    <lineage>
        <taxon>Bacteria</taxon>
        <taxon>Bacillati</taxon>
        <taxon>Bacillota</taxon>
        <taxon>Bacilli</taxon>
        <taxon>Bacillales</taxon>
        <taxon>Bacillaceae</taxon>
        <taxon>Pelagirhabdus</taxon>
    </lineage>
</organism>
<keyword evidence="1" id="KW-0812">Transmembrane</keyword>
<dbReference type="InterPro" id="IPR007813">
    <property type="entry name" value="PilN"/>
</dbReference>
<reference evidence="3" key="1">
    <citation type="submission" date="2016-09" db="EMBL/GenBank/DDBJ databases">
        <authorList>
            <person name="Varghese N."/>
            <person name="Submissions S."/>
        </authorList>
    </citation>
    <scope>NUCLEOTIDE SEQUENCE [LARGE SCALE GENOMIC DNA]</scope>
    <source>
        <strain evidence="3">S5</strain>
    </source>
</reference>
<dbReference type="EMBL" id="FMYI01000003">
    <property type="protein sequence ID" value="SDB95833.1"/>
    <property type="molecule type" value="Genomic_DNA"/>
</dbReference>
<dbReference type="OrthoDB" id="1707667at2"/>
<dbReference type="Proteomes" id="UP000242949">
    <property type="component" value="Unassembled WGS sequence"/>
</dbReference>
<keyword evidence="1" id="KW-0472">Membrane</keyword>
<keyword evidence="3" id="KW-1185">Reference proteome</keyword>
<keyword evidence="1" id="KW-1133">Transmembrane helix</keyword>